<name>A0A9F2WEV1_PYTBI</name>
<reference evidence="13" key="1">
    <citation type="submission" date="2025-08" db="UniProtKB">
        <authorList>
            <consortium name="RefSeq"/>
        </authorList>
    </citation>
    <scope>IDENTIFICATION</scope>
    <source>
        <tissue evidence="13">Liver</tissue>
    </source>
</reference>
<accession>A0A9F2WEV1</accession>
<dbReference type="Pfam" id="PF00038">
    <property type="entry name" value="Filament"/>
    <property type="match status" value="1"/>
</dbReference>
<evidence type="ECO:0000256" key="7">
    <source>
        <dbReference type="ARBA" id="ARBA00041717"/>
    </source>
</evidence>
<dbReference type="GO" id="GO:0045109">
    <property type="term" value="P:intermediate filament organization"/>
    <property type="evidence" value="ECO:0007669"/>
    <property type="project" value="TreeGrafter"/>
</dbReference>
<dbReference type="PANTHER" id="PTHR23239:SF167">
    <property type="entry name" value="KERATIN, TYPE I CYTOSKELETAL 20"/>
    <property type="match status" value="1"/>
</dbReference>
<dbReference type="SMART" id="SM01391">
    <property type="entry name" value="Filament"/>
    <property type="match status" value="1"/>
</dbReference>
<keyword evidence="2 9" id="KW-0403">Intermediate filament</keyword>
<proteinExistence type="inferred from homology"/>
<dbReference type="InterPro" id="IPR039008">
    <property type="entry name" value="IF_rod_dom"/>
</dbReference>
<dbReference type="Gene3D" id="1.20.5.170">
    <property type="match status" value="1"/>
</dbReference>
<dbReference type="RefSeq" id="XP_007440299.2">
    <property type="nucleotide sequence ID" value="XM_007440237.3"/>
</dbReference>
<dbReference type="GO" id="GO:0005882">
    <property type="term" value="C:intermediate filament"/>
    <property type="evidence" value="ECO:0007669"/>
    <property type="project" value="UniProtKB-KW"/>
</dbReference>
<dbReference type="KEGG" id="pbi:103062009"/>
<evidence type="ECO:0000256" key="8">
    <source>
        <dbReference type="ARBA" id="ARBA00042487"/>
    </source>
</evidence>
<dbReference type="OMA" id="RHDYSSY"/>
<keyword evidence="12" id="KW-1185">Reference proteome</keyword>
<dbReference type="AlphaFoldDB" id="A0A9F2WEV1"/>
<dbReference type="InterPro" id="IPR002957">
    <property type="entry name" value="Keratin_I"/>
</dbReference>
<dbReference type="PROSITE" id="PS00226">
    <property type="entry name" value="IF_ROD_1"/>
    <property type="match status" value="1"/>
</dbReference>
<keyword evidence="1" id="KW-0416">Keratin</keyword>
<evidence type="ECO:0000256" key="3">
    <source>
        <dbReference type="ARBA" id="ARBA00023054"/>
    </source>
</evidence>
<evidence type="ECO:0000256" key="2">
    <source>
        <dbReference type="ARBA" id="ARBA00022754"/>
    </source>
</evidence>
<dbReference type="Gene3D" id="1.20.5.500">
    <property type="entry name" value="Single helix bin"/>
    <property type="match status" value="1"/>
</dbReference>
<dbReference type="FunFam" id="1.20.5.170:FF:000002">
    <property type="entry name" value="Type I keratin KA11"/>
    <property type="match status" value="1"/>
</dbReference>
<gene>
    <name evidence="13" type="primary">LOC103062009</name>
</gene>
<evidence type="ECO:0000313" key="13">
    <source>
        <dbReference type="RefSeq" id="XP_007440299.2"/>
    </source>
</evidence>
<comment type="similarity">
    <text evidence="9">Belongs to the intermediate filament family.</text>
</comment>
<evidence type="ECO:0000256" key="1">
    <source>
        <dbReference type="ARBA" id="ARBA00022744"/>
    </source>
</evidence>
<feature type="coiled-coil region" evidence="10">
    <location>
        <begin position="182"/>
        <end position="276"/>
    </location>
</feature>
<dbReference type="SUPFAM" id="SSF64593">
    <property type="entry name" value="Intermediate filament protein, coiled coil region"/>
    <property type="match status" value="2"/>
</dbReference>
<evidence type="ECO:0000256" key="6">
    <source>
        <dbReference type="ARBA" id="ARBA00040318"/>
    </source>
</evidence>
<dbReference type="OrthoDB" id="2441647at2759"/>
<evidence type="ECO:0000256" key="9">
    <source>
        <dbReference type="RuleBase" id="RU000685"/>
    </source>
</evidence>
<sequence length="436" mass="49827">MSRPGSINLKNAFFESTGSAGGTSIYRKSSLKKYRTPSVHGGAGGSGTRISFGSNHGSSFGSGLQRSTSINELLFATNEKSTMQNLNDRLAAYLEKVRALENSNSVLENQIREWYENSSPVAKQDYSAYFRKIEELQNEITKARLDNTKIILQIDNSKLAADDFRVKYECELGLRLNVENDITGLQRLIDELTLVRTDLEQQIEGLKEELAYLKKNHEEETGRLNRQLSGNVSVEVDAAPGVDLAQLMENMRQQYEVMAEKNRQEAKNRFDKLIEQLNVEVTTTTHQLETHRSEITDRKRILQGLEIELQSQLSWKTEQENAVAETEARYKTILIQIQMAIGNLEAQLTQLRNDMEQQSMEYCSLLDVKVKLEAEIATYRRLLEGEDWRMIVTDLETSKEEIEKEKNKVLRIKTVVEEMVDGKVVSSQVNEREEKM</sequence>
<comment type="subunit">
    <text evidence="5">Heterotetramer of two type I and two type II keratins. Associates with KRT8.</text>
</comment>
<feature type="domain" description="IF rod" evidence="11">
    <location>
        <begin position="79"/>
        <end position="390"/>
    </location>
</feature>
<dbReference type="PANTHER" id="PTHR23239">
    <property type="entry name" value="INTERMEDIATE FILAMENT"/>
    <property type="match status" value="1"/>
</dbReference>
<evidence type="ECO:0000256" key="4">
    <source>
        <dbReference type="ARBA" id="ARBA00037685"/>
    </source>
</evidence>
<organism evidence="12 13">
    <name type="scientific">Python bivittatus</name>
    <name type="common">Burmese python</name>
    <name type="synonym">Python molurus bivittatus</name>
    <dbReference type="NCBI Taxonomy" id="176946"/>
    <lineage>
        <taxon>Eukaryota</taxon>
        <taxon>Metazoa</taxon>
        <taxon>Chordata</taxon>
        <taxon>Craniata</taxon>
        <taxon>Vertebrata</taxon>
        <taxon>Euteleostomi</taxon>
        <taxon>Lepidosauria</taxon>
        <taxon>Squamata</taxon>
        <taxon>Bifurcata</taxon>
        <taxon>Unidentata</taxon>
        <taxon>Episquamata</taxon>
        <taxon>Toxicofera</taxon>
        <taxon>Serpentes</taxon>
        <taxon>Henophidia</taxon>
        <taxon>Pythonidae</taxon>
        <taxon>Python</taxon>
    </lineage>
</organism>
<evidence type="ECO:0000256" key="10">
    <source>
        <dbReference type="SAM" id="Coils"/>
    </source>
</evidence>
<dbReference type="Gene3D" id="1.20.5.1160">
    <property type="entry name" value="Vasodilator-stimulated phosphoprotein"/>
    <property type="match status" value="1"/>
</dbReference>
<dbReference type="GO" id="GO:0005198">
    <property type="term" value="F:structural molecule activity"/>
    <property type="evidence" value="ECO:0007669"/>
    <property type="project" value="InterPro"/>
</dbReference>
<evidence type="ECO:0000313" key="12">
    <source>
        <dbReference type="Proteomes" id="UP000695026"/>
    </source>
</evidence>
<dbReference type="PROSITE" id="PS51842">
    <property type="entry name" value="IF_ROD_2"/>
    <property type="match status" value="1"/>
</dbReference>
<dbReference type="GeneID" id="103062009"/>
<dbReference type="InterPro" id="IPR018039">
    <property type="entry name" value="IF_conserved"/>
</dbReference>
<keyword evidence="3 10" id="KW-0175">Coiled coil</keyword>
<feature type="coiled-coil region" evidence="10">
    <location>
        <begin position="76"/>
        <end position="153"/>
    </location>
</feature>
<evidence type="ECO:0000259" key="11">
    <source>
        <dbReference type="PROSITE" id="PS51842"/>
    </source>
</evidence>
<dbReference type="GO" id="GO:0030855">
    <property type="term" value="P:epithelial cell differentiation"/>
    <property type="evidence" value="ECO:0007669"/>
    <property type="project" value="TreeGrafter"/>
</dbReference>
<protein>
    <recommendedName>
        <fullName evidence="6">Keratin, type I cytoskeletal 20</fullName>
    </recommendedName>
    <alternativeName>
        <fullName evidence="7">Cytokeratin-20</fullName>
    </alternativeName>
    <alternativeName>
        <fullName evidence="8">Keratin-20</fullName>
    </alternativeName>
</protein>
<comment type="function">
    <text evidence="4">Plays a significant role in maintaining keratin filament organization in intestinal epithelia. When phosphorylated, plays a role in the secretion of mucin in the small intestine.</text>
</comment>
<evidence type="ECO:0000256" key="5">
    <source>
        <dbReference type="ARBA" id="ARBA00038712"/>
    </source>
</evidence>
<feature type="coiled-coil region" evidence="10">
    <location>
        <begin position="334"/>
        <end position="361"/>
    </location>
</feature>
<dbReference type="Proteomes" id="UP000695026">
    <property type="component" value="Unplaced"/>
</dbReference>
<dbReference type="FunFam" id="1.20.5.1160:FF:000002">
    <property type="entry name" value="Type I keratin 10"/>
    <property type="match status" value="1"/>
</dbReference>
<dbReference type="PRINTS" id="PR01248">
    <property type="entry name" value="TYPE1KERATIN"/>
</dbReference>